<evidence type="ECO:0000313" key="15">
    <source>
        <dbReference type="EMBL" id="SJZ91352.1"/>
    </source>
</evidence>
<dbReference type="GO" id="GO:0042245">
    <property type="term" value="P:RNA repair"/>
    <property type="evidence" value="ECO:0007669"/>
    <property type="project" value="UniProtKB-KW"/>
</dbReference>
<gene>
    <name evidence="15" type="ORF">SAMN02745171_01470</name>
</gene>
<keyword evidence="5" id="KW-0479">Metal-binding</keyword>
<dbReference type="Pfam" id="PF01966">
    <property type="entry name" value="HD"/>
    <property type="match status" value="1"/>
</dbReference>
<dbReference type="SUPFAM" id="SSF81301">
    <property type="entry name" value="Nucleotidyltransferase"/>
    <property type="match status" value="1"/>
</dbReference>
<dbReference type="STRING" id="29524.SAMN02745171_01470"/>
<dbReference type="InterPro" id="IPR002646">
    <property type="entry name" value="PolA_pol_head_dom"/>
</dbReference>
<dbReference type="InterPro" id="IPR032828">
    <property type="entry name" value="PolyA_RNA-bd"/>
</dbReference>
<evidence type="ECO:0000259" key="12">
    <source>
        <dbReference type="Pfam" id="PF01743"/>
    </source>
</evidence>
<sequence length="478" mass="54425">MFDEKSLAKAIDTPLFHMIGEAADELGVEAYVVGGYVRDLLLQRPSYDIDVVSVGRGIDLARAFAKKWGRGAHLSVFANFGTAQVKKGGKEIEFVGARKESYRKDSRKPIVEDGTLEEDQERRDFTINAMALCLNKERYGELVDPFYGLEDLEDCLLRTPLDPNITFSDDPLRMLRAIRFATQLGFFLHEETFEAIEHNIERISIVSAERIMIELNKIMASPRPSIGLELLEQTGLMKIILPELLALKGAETKDGIGHKDNLTHTYRVVDNLAMKSDKLYLRWAALLHDIAKPVTKRFDKKLGWTFHNHNIVGAKMVPRLFKRLKLPMDHNMKYVAKMVDLHMRPSTLVDEGVSDSAVRRLLFEAGDDIDDLMLLVEADITSKNPQRVKRYLDNYVTVRRKLKEIEEKDRIRNFQPPISGEEIMELFSLPPSRIVGTLKESIKNAILDGVIPNEYEAAYQYLQEKATAMGLTCKNTQK</sequence>
<feature type="domain" description="HD" evidence="13">
    <location>
        <begin position="262"/>
        <end position="347"/>
    </location>
</feature>
<dbReference type="OrthoDB" id="9805698at2"/>
<feature type="domain" description="tRNA nucleotidyltransferase/poly(A) polymerase RNA and SrmB- binding" evidence="14">
    <location>
        <begin position="185"/>
        <end position="244"/>
    </location>
</feature>
<dbReference type="CDD" id="cd00077">
    <property type="entry name" value="HDc"/>
    <property type="match status" value="1"/>
</dbReference>
<organism evidence="15 16">
    <name type="scientific">Porphyromonas circumdentaria</name>
    <dbReference type="NCBI Taxonomy" id="29524"/>
    <lineage>
        <taxon>Bacteria</taxon>
        <taxon>Pseudomonadati</taxon>
        <taxon>Bacteroidota</taxon>
        <taxon>Bacteroidia</taxon>
        <taxon>Bacteroidales</taxon>
        <taxon>Porphyromonadaceae</taxon>
        <taxon>Porphyromonas</taxon>
    </lineage>
</organism>
<dbReference type="PANTHER" id="PTHR47545">
    <property type="entry name" value="MULTIFUNCTIONAL CCA PROTEIN"/>
    <property type="match status" value="1"/>
</dbReference>
<keyword evidence="3" id="KW-0819">tRNA processing</keyword>
<evidence type="ECO:0000256" key="1">
    <source>
        <dbReference type="ARBA" id="ARBA00001946"/>
    </source>
</evidence>
<keyword evidence="4" id="KW-0548">Nucleotidyltransferase</keyword>
<dbReference type="GO" id="GO:0008033">
    <property type="term" value="P:tRNA processing"/>
    <property type="evidence" value="ECO:0007669"/>
    <property type="project" value="UniProtKB-KW"/>
</dbReference>
<evidence type="ECO:0000256" key="7">
    <source>
        <dbReference type="ARBA" id="ARBA00022800"/>
    </source>
</evidence>
<dbReference type="InterPro" id="IPR003607">
    <property type="entry name" value="HD/PDEase_dom"/>
</dbReference>
<dbReference type="NCBIfam" id="TIGR00277">
    <property type="entry name" value="HDIG"/>
    <property type="match status" value="1"/>
</dbReference>
<dbReference type="Gene3D" id="3.30.460.10">
    <property type="entry name" value="Beta Polymerase, domain 2"/>
    <property type="match status" value="1"/>
</dbReference>
<evidence type="ECO:0000256" key="8">
    <source>
        <dbReference type="ARBA" id="ARBA00022840"/>
    </source>
</evidence>
<dbReference type="FunFam" id="3.30.460.10:FF:000033">
    <property type="entry name" value="Poly A polymerase head domain protein"/>
    <property type="match status" value="1"/>
</dbReference>
<dbReference type="Pfam" id="PF12627">
    <property type="entry name" value="PolyA_pol_RNAbd"/>
    <property type="match status" value="1"/>
</dbReference>
<dbReference type="EMBL" id="FUXE01000017">
    <property type="protein sequence ID" value="SJZ91352.1"/>
    <property type="molecule type" value="Genomic_DNA"/>
</dbReference>
<dbReference type="PANTHER" id="PTHR47545:SF1">
    <property type="entry name" value="MULTIFUNCTIONAL CCA PROTEIN"/>
    <property type="match status" value="1"/>
</dbReference>
<evidence type="ECO:0000256" key="9">
    <source>
        <dbReference type="ARBA" id="ARBA00022842"/>
    </source>
</evidence>
<reference evidence="16" key="1">
    <citation type="submission" date="2017-02" db="EMBL/GenBank/DDBJ databases">
        <authorList>
            <person name="Varghese N."/>
            <person name="Submissions S."/>
        </authorList>
    </citation>
    <scope>NUCLEOTIDE SEQUENCE [LARGE SCALE GENOMIC DNA]</scope>
    <source>
        <strain evidence="16">ATCC 51356</strain>
    </source>
</reference>
<evidence type="ECO:0000313" key="16">
    <source>
        <dbReference type="Proteomes" id="UP000190121"/>
    </source>
</evidence>
<dbReference type="Pfam" id="PF01743">
    <property type="entry name" value="PolyA_pol"/>
    <property type="match status" value="1"/>
</dbReference>
<keyword evidence="10 11" id="KW-0694">RNA-binding</keyword>
<accession>A0A1T4PIQ0</accession>
<dbReference type="InterPro" id="IPR006675">
    <property type="entry name" value="HDIG_dom"/>
</dbReference>
<dbReference type="GO" id="GO:0005524">
    <property type="term" value="F:ATP binding"/>
    <property type="evidence" value="ECO:0007669"/>
    <property type="project" value="UniProtKB-KW"/>
</dbReference>
<dbReference type="GO" id="GO:0016779">
    <property type="term" value="F:nucleotidyltransferase activity"/>
    <property type="evidence" value="ECO:0007669"/>
    <property type="project" value="UniProtKB-KW"/>
</dbReference>
<proteinExistence type="inferred from homology"/>
<dbReference type="InterPro" id="IPR043519">
    <property type="entry name" value="NT_sf"/>
</dbReference>
<dbReference type="InterPro" id="IPR050124">
    <property type="entry name" value="tRNA_CCA-adding_enzyme"/>
</dbReference>
<keyword evidence="7" id="KW-0692">RNA repair</keyword>
<evidence type="ECO:0000259" key="13">
    <source>
        <dbReference type="Pfam" id="PF01966"/>
    </source>
</evidence>
<comment type="similarity">
    <text evidence="11">Belongs to the tRNA nucleotidyltransferase/poly(A) polymerase family.</text>
</comment>
<dbReference type="Gene3D" id="1.10.3090.10">
    <property type="entry name" value="cca-adding enzyme, domain 2"/>
    <property type="match status" value="1"/>
</dbReference>
<keyword evidence="16" id="KW-1185">Reference proteome</keyword>
<dbReference type="RefSeq" id="WP_078737368.1">
    <property type="nucleotide sequence ID" value="NZ_FUXE01000017.1"/>
</dbReference>
<evidence type="ECO:0000256" key="2">
    <source>
        <dbReference type="ARBA" id="ARBA00022679"/>
    </source>
</evidence>
<feature type="domain" description="Poly A polymerase head" evidence="12">
    <location>
        <begin position="30"/>
        <end position="158"/>
    </location>
</feature>
<evidence type="ECO:0000256" key="4">
    <source>
        <dbReference type="ARBA" id="ARBA00022695"/>
    </source>
</evidence>
<evidence type="ECO:0000256" key="5">
    <source>
        <dbReference type="ARBA" id="ARBA00022723"/>
    </source>
</evidence>
<protein>
    <submittedName>
        <fullName evidence="15">Poly(A) polymerase</fullName>
    </submittedName>
</protein>
<dbReference type="Gene3D" id="1.10.246.80">
    <property type="match status" value="1"/>
</dbReference>
<keyword evidence="2 11" id="KW-0808">Transferase</keyword>
<dbReference type="InterPro" id="IPR006674">
    <property type="entry name" value="HD_domain"/>
</dbReference>
<dbReference type="SUPFAM" id="SSF81891">
    <property type="entry name" value="Poly A polymerase C-terminal region-like"/>
    <property type="match status" value="1"/>
</dbReference>
<dbReference type="GO" id="GO:0046872">
    <property type="term" value="F:metal ion binding"/>
    <property type="evidence" value="ECO:0007669"/>
    <property type="project" value="UniProtKB-KW"/>
</dbReference>
<keyword evidence="6" id="KW-0547">Nucleotide-binding</keyword>
<evidence type="ECO:0000256" key="3">
    <source>
        <dbReference type="ARBA" id="ARBA00022694"/>
    </source>
</evidence>
<dbReference type="AlphaFoldDB" id="A0A1T4PIQ0"/>
<keyword evidence="9" id="KW-0460">Magnesium</keyword>
<evidence type="ECO:0000259" key="14">
    <source>
        <dbReference type="Pfam" id="PF12627"/>
    </source>
</evidence>
<dbReference type="Proteomes" id="UP000190121">
    <property type="component" value="Unassembled WGS sequence"/>
</dbReference>
<keyword evidence="8" id="KW-0067">ATP-binding</keyword>
<name>A0A1T4PIQ0_9PORP</name>
<evidence type="ECO:0000256" key="11">
    <source>
        <dbReference type="RuleBase" id="RU003953"/>
    </source>
</evidence>
<evidence type="ECO:0000256" key="6">
    <source>
        <dbReference type="ARBA" id="ARBA00022741"/>
    </source>
</evidence>
<dbReference type="GO" id="GO:0003723">
    <property type="term" value="F:RNA binding"/>
    <property type="evidence" value="ECO:0007669"/>
    <property type="project" value="UniProtKB-KW"/>
</dbReference>
<evidence type="ECO:0000256" key="10">
    <source>
        <dbReference type="ARBA" id="ARBA00022884"/>
    </source>
</evidence>
<dbReference type="CDD" id="cd05398">
    <property type="entry name" value="NT_ClassII-CCAase"/>
    <property type="match status" value="1"/>
</dbReference>
<comment type="cofactor">
    <cofactor evidence="1">
        <name>Mg(2+)</name>
        <dbReference type="ChEBI" id="CHEBI:18420"/>
    </cofactor>
</comment>